<reference evidence="3 4" key="1">
    <citation type="submission" date="2012-02" db="EMBL/GenBank/DDBJ databases">
        <title>Improved High-Quality Draft sequence of Microvirga sp. WSM3557.</title>
        <authorList>
            <consortium name="US DOE Joint Genome Institute"/>
            <person name="Lucas S."/>
            <person name="Han J."/>
            <person name="Lapidus A."/>
            <person name="Cheng J.-F."/>
            <person name="Goodwin L."/>
            <person name="Pitluck S."/>
            <person name="Peters L."/>
            <person name="Zhang X."/>
            <person name="Detter J.C."/>
            <person name="Han C."/>
            <person name="Tapia R."/>
            <person name="Land M."/>
            <person name="Hauser L."/>
            <person name="Kyrpides N."/>
            <person name="Ivanova N."/>
            <person name="Pagani I."/>
            <person name="Brau L."/>
            <person name="Yates R."/>
            <person name="O'Hara G."/>
            <person name="Rui T."/>
            <person name="Howieson J."/>
            <person name="Reeve W."/>
            <person name="Woyke T."/>
        </authorList>
    </citation>
    <scope>NUCLEOTIDE SEQUENCE [LARGE SCALE GENOMIC DNA]</scope>
    <source>
        <strain evidence="3 4">WSM3557</strain>
    </source>
</reference>
<dbReference type="Proteomes" id="UP000003947">
    <property type="component" value="Unassembled WGS sequence"/>
</dbReference>
<keyword evidence="4" id="KW-1185">Reference proteome</keyword>
<evidence type="ECO:0000256" key="1">
    <source>
        <dbReference type="SAM" id="Coils"/>
    </source>
</evidence>
<proteinExistence type="predicted"/>
<evidence type="ECO:0000256" key="2">
    <source>
        <dbReference type="SAM" id="MobiDB-lite"/>
    </source>
</evidence>
<feature type="coiled-coil region" evidence="1">
    <location>
        <begin position="668"/>
        <end position="719"/>
    </location>
</feature>
<dbReference type="STRING" id="864069.MicloDRAFT_00064690"/>
<dbReference type="Pfam" id="PF23899">
    <property type="entry name" value="SU10_portal"/>
    <property type="match status" value="1"/>
</dbReference>
<gene>
    <name evidence="3" type="ORF">MicloDRAFT_00064690</name>
</gene>
<evidence type="ECO:0008006" key="5">
    <source>
        <dbReference type="Google" id="ProtNLM"/>
    </source>
</evidence>
<feature type="compositionally biased region" description="Basic and acidic residues" evidence="2">
    <location>
        <begin position="310"/>
        <end position="325"/>
    </location>
</feature>
<dbReference type="AlphaFoldDB" id="I4YP50"/>
<evidence type="ECO:0000313" key="3">
    <source>
        <dbReference type="EMBL" id="EIM25742.1"/>
    </source>
</evidence>
<organism evidence="3 4">
    <name type="scientific">Microvirga lotononidis</name>
    <dbReference type="NCBI Taxonomy" id="864069"/>
    <lineage>
        <taxon>Bacteria</taxon>
        <taxon>Pseudomonadati</taxon>
        <taxon>Pseudomonadota</taxon>
        <taxon>Alphaproteobacteria</taxon>
        <taxon>Hyphomicrobiales</taxon>
        <taxon>Methylobacteriaceae</taxon>
        <taxon>Microvirga</taxon>
    </lineage>
</organism>
<dbReference type="PATRIC" id="fig|864069.3.peg.6923"/>
<feature type="region of interest" description="Disordered" evidence="2">
    <location>
        <begin position="310"/>
        <end position="329"/>
    </location>
</feature>
<protein>
    <recommendedName>
        <fullName evidence="5">Portal protein</fullName>
    </recommendedName>
</protein>
<dbReference type="EMBL" id="JH660647">
    <property type="protein sequence ID" value="EIM25742.1"/>
    <property type="molecule type" value="Genomic_DNA"/>
</dbReference>
<evidence type="ECO:0000313" key="4">
    <source>
        <dbReference type="Proteomes" id="UP000003947"/>
    </source>
</evidence>
<sequence length="762" mass="84718">MAKQRKKMSESELSALLDGQIADAVSYEESELASLRDKALKYREGIMDDLPAEEGKSSVVSMDVNDTISWIKPGLMRIFANSDRVVEFEPKGPGDEEYAHQATDYINYLFLKECRGYKVLLTAFDDALGLGNGVIMHWWDKTPCYEVETFTGLSDDAFTLLVSDDDVEVLEHTEYADASGTYAAAEPNAQLLAATQPVPGLVPGADGGQGASSVGMEPGVGGPGPVAALPAPVAPEPSLLHDVKIKRTVRTGRLRLEALPPEELLIPRDAKAIDEEISGIGRERIVTRSTLVKEGYDRAIVDALPAHSEGVDDSAKNARDSKRTWEGNANPDKSMEKVCIYEWYPLVDYDGDGVAERRFVVIGDRSENEARKILLNEEWGDALPFTDLTPNPVAHRRRGRSIFDETQDIQRINTALSRAIQNNTYHVNEPMIEAVQEEVINHDALVNRELGGVIWVKRPGMIQANVTPPIFDKILPVIEYWNGVKQGRTGVGRQTMGLEPDALQNQTAEAVRDGRAASETQTEFYARNMAEIDFQRLFSCILKLVVKNQDRPKVIRLRDKWVEMDPRPWNADMDCTINVGLGAGSKDRDMVMLQAIAGKQEIILQTLGPDNPLCSLSEYRQTLAEMVEVGGLRVAEKYFKEVTPEVLQQWMQAKSQQPDPKMMEAQAKLQIEQAKAEQNAQIESQKAQQTAQIEAMRLENDLTLKREQLAAEIQLKERQLVSELQLKREQMAAEMQIKREMGVMNAQVSVATSKVSMGGEPG</sequence>
<dbReference type="HOGENOM" id="CLU_018332_0_0_5"/>
<dbReference type="RefSeq" id="WP_009494223.1">
    <property type="nucleotide sequence ID" value="NZ_CP141048.1"/>
</dbReference>
<keyword evidence="1" id="KW-0175">Coiled coil</keyword>
<accession>I4YP50</accession>
<dbReference type="InterPro" id="IPR056909">
    <property type="entry name" value="SU10_portal"/>
</dbReference>
<dbReference type="OrthoDB" id="5464900at2"/>
<dbReference type="eggNOG" id="COG3064">
    <property type="taxonomic scope" value="Bacteria"/>
</dbReference>
<name>I4YP50_9HYPH</name>